<keyword evidence="3" id="KW-0548">Nucleotidyltransferase</keyword>
<dbReference type="Gene3D" id="3.40.50.720">
    <property type="entry name" value="NAD(P)-binding Rossmann-like Domain"/>
    <property type="match status" value="1"/>
</dbReference>
<dbReference type="GO" id="GO:0016779">
    <property type="term" value="F:nucleotidyltransferase activity"/>
    <property type="evidence" value="ECO:0007669"/>
    <property type="project" value="UniProtKB-KW"/>
</dbReference>
<dbReference type="AlphaFoldDB" id="A0A1I4L3F1"/>
<dbReference type="CDD" id="cd00757">
    <property type="entry name" value="ThiF_MoeB_HesA_family"/>
    <property type="match status" value="1"/>
</dbReference>
<evidence type="ECO:0000259" key="2">
    <source>
        <dbReference type="Pfam" id="PF00899"/>
    </source>
</evidence>
<dbReference type="GO" id="GO:0008146">
    <property type="term" value="F:sulfotransferase activity"/>
    <property type="evidence" value="ECO:0007669"/>
    <property type="project" value="TreeGrafter"/>
</dbReference>
<dbReference type="GO" id="GO:0004792">
    <property type="term" value="F:thiosulfate-cyanide sulfurtransferase activity"/>
    <property type="evidence" value="ECO:0007669"/>
    <property type="project" value="TreeGrafter"/>
</dbReference>
<gene>
    <name evidence="3" type="ORF">SAMN04488054_106131</name>
</gene>
<dbReference type="OrthoDB" id="9804286at2"/>
<dbReference type="InterPro" id="IPR035985">
    <property type="entry name" value="Ubiquitin-activating_enz"/>
</dbReference>
<dbReference type="PANTHER" id="PTHR10953:SF102">
    <property type="entry name" value="ADENYLYLTRANSFERASE AND SULFURTRANSFERASE MOCS3"/>
    <property type="match status" value="1"/>
</dbReference>
<dbReference type="PROSITE" id="PS51257">
    <property type="entry name" value="PROKAR_LIPOPROTEIN"/>
    <property type="match status" value="1"/>
</dbReference>
<organism evidence="3 4">
    <name type="scientific">Salibacterium qingdaonense</name>
    <dbReference type="NCBI Taxonomy" id="266892"/>
    <lineage>
        <taxon>Bacteria</taxon>
        <taxon>Bacillati</taxon>
        <taxon>Bacillota</taxon>
        <taxon>Bacilli</taxon>
        <taxon>Bacillales</taxon>
        <taxon>Bacillaceae</taxon>
    </lineage>
</organism>
<dbReference type="EMBL" id="FOTY01000006">
    <property type="protein sequence ID" value="SFL85333.1"/>
    <property type="molecule type" value="Genomic_DNA"/>
</dbReference>
<evidence type="ECO:0000313" key="4">
    <source>
        <dbReference type="Proteomes" id="UP000199668"/>
    </source>
</evidence>
<dbReference type="Pfam" id="PF00899">
    <property type="entry name" value="ThiF"/>
    <property type="match status" value="1"/>
</dbReference>
<evidence type="ECO:0000313" key="3">
    <source>
        <dbReference type="EMBL" id="SFL85333.1"/>
    </source>
</evidence>
<evidence type="ECO:0000256" key="1">
    <source>
        <dbReference type="ARBA" id="ARBA00009919"/>
    </source>
</evidence>
<dbReference type="FunFam" id="3.40.50.720:FF:000080">
    <property type="entry name" value="Thiazole biosynthesis adenylyltransferase ThiF"/>
    <property type="match status" value="1"/>
</dbReference>
<accession>A0A1I4L3F1</accession>
<keyword evidence="4" id="KW-1185">Reference proteome</keyword>
<proteinExistence type="inferred from homology"/>
<sequence length="350" mass="38451">MEYRYSRQEQFAPIGREGQGRLSSSHALIMGCGALGSACAEMLVRAGIGSVTLIDRDVVERSNLHRQNLYAERDADGSVPKAEAAKARLLEINSAVNIHTYVIDAGSTQLDKLAPMCDVMVDGTDNFDLRFIMNDAAEKHRVPWVFGAAAGSFGMSCLFLPGELPCLHCLMQGMPDGAVTCEASGILSPAVQMTASFQTTEVMKLLTGNTGALHKKLVLFDIWNNTQQQFGFSSMKNQNCPTCGTAPEHPYLTKTAHSSIRTLCGSNTVHINPGEEVHYDFLLLEEHLKKHGKVKKNEHLLTCLLPSLRLAVFTDGRILIHGTNSPDEAEAVYRYYIETAAYTREKEPET</sequence>
<dbReference type="PANTHER" id="PTHR10953">
    <property type="entry name" value="UBIQUITIN-ACTIVATING ENZYME E1"/>
    <property type="match status" value="1"/>
</dbReference>
<feature type="domain" description="THIF-type NAD/FAD binding fold" evidence="2">
    <location>
        <begin position="5"/>
        <end position="241"/>
    </location>
</feature>
<dbReference type="STRING" id="266892.SAMN04488054_106131"/>
<dbReference type="Proteomes" id="UP000199668">
    <property type="component" value="Unassembled WGS sequence"/>
</dbReference>
<dbReference type="GO" id="GO:0008641">
    <property type="term" value="F:ubiquitin-like modifier activating enzyme activity"/>
    <property type="evidence" value="ECO:0007669"/>
    <property type="project" value="InterPro"/>
</dbReference>
<dbReference type="RefSeq" id="WP_090926397.1">
    <property type="nucleotide sequence ID" value="NZ_FOTY01000006.1"/>
</dbReference>
<dbReference type="SUPFAM" id="SSF69572">
    <property type="entry name" value="Activating enzymes of the ubiquitin-like proteins"/>
    <property type="match status" value="1"/>
</dbReference>
<comment type="similarity">
    <text evidence="1">Belongs to the HesA/MoeB/ThiF family.</text>
</comment>
<name>A0A1I4L3F1_9BACI</name>
<reference evidence="3 4" key="1">
    <citation type="submission" date="2016-10" db="EMBL/GenBank/DDBJ databases">
        <authorList>
            <person name="de Groot N.N."/>
        </authorList>
    </citation>
    <scope>NUCLEOTIDE SEQUENCE [LARGE SCALE GENOMIC DNA]</scope>
    <source>
        <strain evidence="3 4">CGMCC 1.6134</strain>
    </source>
</reference>
<protein>
    <submittedName>
        <fullName evidence="3">Adenylyltransferase and sulfurtransferase</fullName>
    </submittedName>
</protein>
<dbReference type="InterPro" id="IPR045886">
    <property type="entry name" value="ThiF/MoeB/HesA"/>
</dbReference>
<dbReference type="InterPro" id="IPR000594">
    <property type="entry name" value="ThiF_NAD_FAD-bd"/>
</dbReference>
<dbReference type="GO" id="GO:0005829">
    <property type="term" value="C:cytosol"/>
    <property type="evidence" value="ECO:0007669"/>
    <property type="project" value="TreeGrafter"/>
</dbReference>
<keyword evidence="3" id="KW-0808">Transferase</keyword>